<organism evidence="1 2">
    <name type="scientific">Eumeta variegata</name>
    <name type="common">Bagworm moth</name>
    <name type="synonym">Eumeta japonica</name>
    <dbReference type="NCBI Taxonomy" id="151549"/>
    <lineage>
        <taxon>Eukaryota</taxon>
        <taxon>Metazoa</taxon>
        <taxon>Ecdysozoa</taxon>
        <taxon>Arthropoda</taxon>
        <taxon>Hexapoda</taxon>
        <taxon>Insecta</taxon>
        <taxon>Pterygota</taxon>
        <taxon>Neoptera</taxon>
        <taxon>Endopterygota</taxon>
        <taxon>Lepidoptera</taxon>
        <taxon>Glossata</taxon>
        <taxon>Ditrysia</taxon>
        <taxon>Tineoidea</taxon>
        <taxon>Psychidae</taxon>
        <taxon>Oiketicinae</taxon>
        <taxon>Eumeta</taxon>
    </lineage>
</organism>
<dbReference type="AlphaFoldDB" id="A0A4C1WRJ3"/>
<evidence type="ECO:0000313" key="2">
    <source>
        <dbReference type="Proteomes" id="UP000299102"/>
    </source>
</evidence>
<proteinExistence type="predicted"/>
<gene>
    <name evidence="1" type="ORF">EVAR_46481_1</name>
</gene>
<sequence>MPDRIGCGSDSRTPKSPEALRCLPLVQKAVVDLSWFHTQGPEGIGCQRRVWTASRDAERSPVPKGRCWSTCGRTHAVNGKPFTRVKTREITKIAIGIECGKLLSAPRRRNRVRARYADGR</sequence>
<accession>A0A4C1WRJ3</accession>
<keyword evidence="2" id="KW-1185">Reference proteome</keyword>
<comment type="caution">
    <text evidence="1">The sequence shown here is derived from an EMBL/GenBank/DDBJ whole genome shotgun (WGS) entry which is preliminary data.</text>
</comment>
<dbReference type="Proteomes" id="UP000299102">
    <property type="component" value="Unassembled WGS sequence"/>
</dbReference>
<dbReference type="EMBL" id="BGZK01000640">
    <property type="protein sequence ID" value="GBP54116.1"/>
    <property type="molecule type" value="Genomic_DNA"/>
</dbReference>
<protein>
    <submittedName>
        <fullName evidence="1">Uncharacterized protein</fullName>
    </submittedName>
</protein>
<evidence type="ECO:0000313" key="1">
    <source>
        <dbReference type="EMBL" id="GBP54116.1"/>
    </source>
</evidence>
<name>A0A4C1WRJ3_EUMVA</name>
<reference evidence="1 2" key="1">
    <citation type="journal article" date="2019" name="Commun. Biol.">
        <title>The bagworm genome reveals a unique fibroin gene that provides high tensile strength.</title>
        <authorList>
            <person name="Kono N."/>
            <person name="Nakamura H."/>
            <person name="Ohtoshi R."/>
            <person name="Tomita M."/>
            <person name="Numata K."/>
            <person name="Arakawa K."/>
        </authorList>
    </citation>
    <scope>NUCLEOTIDE SEQUENCE [LARGE SCALE GENOMIC DNA]</scope>
</reference>